<dbReference type="SUPFAM" id="SSF50630">
    <property type="entry name" value="Acid proteases"/>
    <property type="match status" value="1"/>
</dbReference>
<dbReference type="InterPro" id="IPR034122">
    <property type="entry name" value="Retropepsin-like_bacterial"/>
</dbReference>
<evidence type="ECO:0000313" key="2">
    <source>
        <dbReference type="EMBL" id="MEH7827005.1"/>
    </source>
</evidence>
<dbReference type="Proteomes" id="UP001431963">
    <property type="component" value="Unassembled WGS sequence"/>
</dbReference>
<dbReference type="GO" id="GO:0006508">
    <property type="term" value="P:proteolysis"/>
    <property type="evidence" value="ECO:0007669"/>
    <property type="project" value="UniProtKB-KW"/>
</dbReference>
<evidence type="ECO:0000256" key="1">
    <source>
        <dbReference type="SAM" id="Phobius"/>
    </source>
</evidence>
<name>A0ABU8BRU9_9RHOB</name>
<feature type="transmembrane region" description="Helical" evidence="1">
    <location>
        <begin position="37"/>
        <end position="55"/>
    </location>
</feature>
<keyword evidence="1" id="KW-1133">Transmembrane helix</keyword>
<dbReference type="EMBL" id="JBALHR010000001">
    <property type="protein sequence ID" value="MEH7827005.1"/>
    <property type="molecule type" value="Genomic_DNA"/>
</dbReference>
<dbReference type="EC" id="3.4.23.-" evidence="2"/>
<dbReference type="NCBIfam" id="TIGR02281">
    <property type="entry name" value="clan_AA_DTGA"/>
    <property type="match status" value="1"/>
</dbReference>
<sequence>METDMTARVIYLSLILASLGGWFIAEFRGRMGQGTRMLLAWGAIFVAVMAGYGIFTDLRSSQVTQQRAEGDSITVQRQPDGHFYLVLEVDGQPIEFMVDTGASNIVLGSDVAEDLGIDTAGLAYLGEASTANGVVRTARVRLETVRLGPFTDTRVAAYVTDGQMDGALLGMDYLRHFRMEIDGNQMVLQR</sequence>
<reference evidence="2" key="1">
    <citation type="submission" date="2024-02" db="EMBL/GenBank/DDBJ databases">
        <title>Genome sequences of strain Gemmobacter sp. JM10B15.</title>
        <authorList>
            <person name="Zhang M."/>
        </authorList>
    </citation>
    <scope>NUCLEOTIDE SEQUENCE</scope>
    <source>
        <strain evidence="2">JM10B15</strain>
    </source>
</reference>
<proteinExistence type="predicted"/>
<gene>
    <name evidence="2" type="ORF">V6590_02470</name>
</gene>
<comment type="caution">
    <text evidence="2">The sequence shown here is derived from an EMBL/GenBank/DDBJ whole genome shotgun (WGS) entry which is preliminary data.</text>
</comment>
<keyword evidence="1" id="KW-0812">Transmembrane</keyword>
<keyword evidence="2" id="KW-0645">Protease</keyword>
<feature type="transmembrane region" description="Helical" evidence="1">
    <location>
        <begin position="6"/>
        <end position="25"/>
    </location>
</feature>
<organism evidence="2 3">
    <name type="scientific">Gemmobacter denitrificans</name>
    <dbReference type="NCBI Taxonomy" id="3123040"/>
    <lineage>
        <taxon>Bacteria</taxon>
        <taxon>Pseudomonadati</taxon>
        <taxon>Pseudomonadota</taxon>
        <taxon>Alphaproteobacteria</taxon>
        <taxon>Rhodobacterales</taxon>
        <taxon>Paracoccaceae</taxon>
        <taxon>Gemmobacter</taxon>
    </lineage>
</organism>
<dbReference type="Pfam" id="PF13650">
    <property type="entry name" value="Asp_protease_2"/>
    <property type="match status" value="1"/>
</dbReference>
<dbReference type="GO" id="GO:0008233">
    <property type="term" value="F:peptidase activity"/>
    <property type="evidence" value="ECO:0007669"/>
    <property type="project" value="UniProtKB-KW"/>
</dbReference>
<dbReference type="InterPro" id="IPR001969">
    <property type="entry name" value="Aspartic_peptidase_AS"/>
</dbReference>
<keyword evidence="2" id="KW-0378">Hydrolase</keyword>
<dbReference type="InterPro" id="IPR021109">
    <property type="entry name" value="Peptidase_aspartic_dom_sf"/>
</dbReference>
<dbReference type="InterPro" id="IPR011969">
    <property type="entry name" value="Clan_AA_Asp_peptidase_C"/>
</dbReference>
<protein>
    <submittedName>
        <fullName evidence="2">TIGR02281 family clan AA aspartic protease</fullName>
        <ecNumber evidence="2">3.4.23.-</ecNumber>
    </submittedName>
</protein>
<dbReference type="CDD" id="cd05483">
    <property type="entry name" value="retropepsin_like_bacteria"/>
    <property type="match status" value="1"/>
</dbReference>
<dbReference type="Gene3D" id="2.40.70.10">
    <property type="entry name" value="Acid Proteases"/>
    <property type="match status" value="1"/>
</dbReference>
<keyword evidence="3" id="KW-1185">Reference proteome</keyword>
<evidence type="ECO:0000313" key="3">
    <source>
        <dbReference type="Proteomes" id="UP001431963"/>
    </source>
</evidence>
<dbReference type="PROSITE" id="PS00141">
    <property type="entry name" value="ASP_PROTEASE"/>
    <property type="match status" value="1"/>
</dbReference>
<accession>A0ABU8BRU9</accession>
<dbReference type="RefSeq" id="WP_335419013.1">
    <property type="nucleotide sequence ID" value="NZ_JBALHR010000001.1"/>
</dbReference>
<keyword evidence="1" id="KW-0472">Membrane</keyword>